<dbReference type="OMA" id="NDNYRYG"/>
<organism evidence="1 2">
    <name type="scientific">Dermatophagoides pteronyssinus</name>
    <name type="common">European house dust mite</name>
    <dbReference type="NCBI Taxonomy" id="6956"/>
    <lineage>
        <taxon>Eukaryota</taxon>
        <taxon>Metazoa</taxon>
        <taxon>Ecdysozoa</taxon>
        <taxon>Arthropoda</taxon>
        <taxon>Chelicerata</taxon>
        <taxon>Arachnida</taxon>
        <taxon>Acari</taxon>
        <taxon>Acariformes</taxon>
        <taxon>Sarcoptiformes</taxon>
        <taxon>Astigmata</taxon>
        <taxon>Psoroptidia</taxon>
        <taxon>Analgoidea</taxon>
        <taxon>Pyroglyphidae</taxon>
        <taxon>Dermatophagoidinae</taxon>
        <taxon>Dermatophagoides</taxon>
    </lineage>
</organism>
<protein>
    <submittedName>
        <fullName evidence="2">Uncharacterized protein LOC113795440</fullName>
    </submittedName>
</protein>
<gene>
    <name evidence="2" type="primary">LOC113795440</name>
</gene>
<dbReference type="RefSeq" id="XP_027201422.1">
    <property type="nucleotide sequence ID" value="XM_027345621.1"/>
</dbReference>
<keyword evidence="1" id="KW-1185">Reference proteome</keyword>
<dbReference type="GeneID" id="113795440"/>
<dbReference type="Proteomes" id="UP000515146">
    <property type="component" value="Unplaced"/>
</dbReference>
<reference evidence="2" key="1">
    <citation type="submission" date="2025-08" db="UniProtKB">
        <authorList>
            <consortium name="RefSeq"/>
        </authorList>
    </citation>
    <scope>IDENTIFICATION</scope>
    <source>
        <strain evidence="2">Airmid</strain>
    </source>
</reference>
<dbReference type="KEGG" id="dpte:113795440"/>
<evidence type="ECO:0000313" key="2">
    <source>
        <dbReference type="RefSeq" id="XP_027201422.1"/>
    </source>
</evidence>
<proteinExistence type="predicted"/>
<dbReference type="InParanoid" id="A0A6P6Y7Q0"/>
<sequence length="333" mass="38899">MAPKFAPKVWKRPYTSIYTDNYRYGNSLYSDAVDEIERKYNEALARTSFRRDRPDLGLSSFADSQLMGESMARNLRTQAANDSLSNEITRTMSTERVNSYLEGSERRAHSAALRSSSPSPYESYTSRQLERLNSELEDSRRLRRSTSRRSIPRRPESAYYQRQSSYEMSNDDNGVAKPRDSFWMERCNELLKEVESIRLDLNESSNKIKQEQATLKGKTEREIADLMMTIEDQDRQCNDLQKQLRKQAKQVSDISLELQSSQRQYQDCNEQLGQAQKRCLNLQHELEAMNNNLEKSHIYTSFAKELSKSSTTSAMHMPEHYNVKRDPRFQLME</sequence>
<dbReference type="OrthoDB" id="6424647at2759"/>
<name>A0A6P6Y7Q0_DERPT</name>
<evidence type="ECO:0000313" key="1">
    <source>
        <dbReference type="Proteomes" id="UP000515146"/>
    </source>
</evidence>
<accession>A0A6P6Y7Q0</accession>
<dbReference type="AlphaFoldDB" id="A0A6P6Y7Q0"/>